<evidence type="ECO:0000313" key="2">
    <source>
        <dbReference type="Proteomes" id="UP000827872"/>
    </source>
</evidence>
<keyword evidence="2" id="KW-1185">Reference proteome</keyword>
<evidence type="ECO:0000313" key="1">
    <source>
        <dbReference type="EMBL" id="KAH8012590.1"/>
    </source>
</evidence>
<accession>A0ACB8G038</accession>
<dbReference type="Proteomes" id="UP000827872">
    <property type="component" value="Linkage Group LG13"/>
</dbReference>
<sequence>MATSAPPDPAAAAGWDCFFLYDGSKVKEEGDPTQAGICHFSPSQTPLSRQELLCSQVAGVVRWTTEVSGSPPQIIRLRKLKFAVQVDGSYLWVLGCPTDLPDSSCQRFLDLLIGLFCFHNGPLPQAYEERPWEELGREWERYLRHLQQDSSGLHRIFSSLWALDRTKVDPLLLLKAALILQTCQRALYVLAGCITYKGRVVSTQLPPSLTAKVLLQEAETDPQGVQITPVYLLESEAATLRDFPVEWTAGSPGGSAAASAPIGSGPGGAALVKMALYVHQVHGLALALLAEEPFAESRSSVEDVYHSSLASLNGLEVHLKETLLKDGPSSAKNSYGFAHYDSIQNVLTTNFLPTTSPQDEHLLRAMGLIHADFDQLPTASEITVRNASTAVYACRNAVQETYFQQLGSPLRHSGAPNPRDSAFALPSKAKQKLLKHGVNLL</sequence>
<dbReference type="EMBL" id="CM037626">
    <property type="protein sequence ID" value="KAH8012590.1"/>
    <property type="molecule type" value="Genomic_DNA"/>
</dbReference>
<organism evidence="1 2">
    <name type="scientific">Sphaerodactylus townsendi</name>
    <dbReference type="NCBI Taxonomy" id="933632"/>
    <lineage>
        <taxon>Eukaryota</taxon>
        <taxon>Metazoa</taxon>
        <taxon>Chordata</taxon>
        <taxon>Craniata</taxon>
        <taxon>Vertebrata</taxon>
        <taxon>Euteleostomi</taxon>
        <taxon>Lepidosauria</taxon>
        <taxon>Squamata</taxon>
        <taxon>Bifurcata</taxon>
        <taxon>Gekkota</taxon>
        <taxon>Sphaerodactylidae</taxon>
        <taxon>Sphaerodactylus</taxon>
    </lineage>
</organism>
<name>A0ACB8G038_9SAUR</name>
<reference evidence="1" key="1">
    <citation type="submission" date="2021-08" db="EMBL/GenBank/DDBJ databases">
        <title>The first chromosome-level gecko genome reveals the dynamic sex chromosomes of Neotropical dwarf geckos (Sphaerodactylidae: Sphaerodactylus).</title>
        <authorList>
            <person name="Pinto B.J."/>
            <person name="Keating S.E."/>
            <person name="Gamble T."/>
        </authorList>
    </citation>
    <scope>NUCLEOTIDE SEQUENCE</scope>
    <source>
        <strain evidence="1">TG3544</strain>
    </source>
</reference>
<comment type="caution">
    <text evidence="1">The sequence shown here is derived from an EMBL/GenBank/DDBJ whole genome shotgun (WGS) entry which is preliminary data.</text>
</comment>
<proteinExistence type="predicted"/>
<gene>
    <name evidence="1" type="ORF">K3G42_018854</name>
</gene>
<protein>
    <submittedName>
        <fullName evidence="1">Uncharacterized protein</fullName>
    </submittedName>
</protein>